<dbReference type="SUPFAM" id="SSF50129">
    <property type="entry name" value="GroES-like"/>
    <property type="match status" value="1"/>
</dbReference>
<dbReference type="PANTHER" id="PTHR42940:SF8">
    <property type="entry name" value="VACUOLAR PROTEIN SORTING-ASSOCIATED PROTEIN 11"/>
    <property type="match status" value="1"/>
</dbReference>
<comment type="catalytic activity">
    <reaction evidence="8">
        <text>a primary alcohol + NAD(+) = an aldehyde + NADH + H(+)</text>
        <dbReference type="Rhea" id="RHEA:10736"/>
        <dbReference type="ChEBI" id="CHEBI:15378"/>
        <dbReference type="ChEBI" id="CHEBI:15734"/>
        <dbReference type="ChEBI" id="CHEBI:17478"/>
        <dbReference type="ChEBI" id="CHEBI:57540"/>
        <dbReference type="ChEBI" id="CHEBI:57945"/>
        <dbReference type="EC" id="1.1.1.1"/>
    </reaction>
</comment>
<dbReference type="GO" id="GO:0008270">
    <property type="term" value="F:zinc ion binding"/>
    <property type="evidence" value="ECO:0007669"/>
    <property type="project" value="InterPro"/>
</dbReference>
<dbReference type="AlphaFoldDB" id="A0A365YIW1"/>
<evidence type="ECO:0000256" key="6">
    <source>
        <dbReference type="ARBA" id="ARBA00023002"/>
    </source>
</evidence>
<name>A0A365YIW1_9MICC</name>
<evidence type="ECO:0000256" key="2">
    <source>
        <dbReference type="ARBA" id="ARBA00008072"/>
    </source>
</evidence>
<dbReference type="InterPro" id="IPR002328">
    <property type="entry name" value="ADH_Zn_CS"/>
</dbReference>
<dbReference type="Gene3D" id="3.40.50.720">
    <property type="entry name" value="NAD(P)-binding Rossmann-like Domain"/>
    <property type="match status" value="1"/>
</dbReference>
<comment type="cofactor">
    <cofactor evidence="1 9">
        <name>Zn(2+)</name>
        <dbReference type="ChEBI" id="CHEBI:29105"/>
    </cofactor>
</comment>
<dbReference type="InterPro" id="IPR013154">
    <property type="entry name" value="ADH-like_N"/>
</dbReference>
<dbReference type="PROSITE" id="PS00059">
    <property type="entry name" value="ADH_ZINC"/>
    <property type="match status" value="1"/>
</dbReference>
<gene>
    <name evidence="11" type="ORF">C1H84_09050</name>
</gene>
<dbReference type="Pfam" id="PF08240">
    <property type="entry name" value="ADH_N"/>
    <property type="match status" value="1"/>
</dbReference>
<dbReference type="SMART" id="SM00829">
    <property type="entry name" value="PKS_ER"/>
    <property type="match status" value="1"/>
</dbReference>
<dbReference type="CDD" id="cd08240">
    <property type="entry name" value="6_hydroxyhexanoate_dh_like"/>
    <property type="match status" value="1"/>
</dbReference>
<dbReference type="Gene3D" id="3.90.180.10">
    <property type="entry name" value="Medium-chain alcohol dehydrogenases, catalytic domain"/>
    <property type="match status" value="1"/>
</dbReference>
<comment type="catalytic activity">
    <reaction evidence="7">
        <text>a secondary alcohol + NAD(+) = a ketone + NADH + H(+)</text>
        <dbReference type="Rhea" id="RHEA:10740"/>
        <dbReference type="ChEBI" id="CHEBI:15378"/>
        <dbReference type="ChEBI" id="CHEBI:17087"/>
        <dbReference type="ChEBI" id="CHEBI:35681"/>
        <dbReference type="ChEBI" id="CHEBI:57540"/>
        <dbReference type="ChEBI" id="CHEBI:57945"/>
        <dbReference type="EC" id="1.1.1.1"/>
    </reaction>
</comment>
<evidence type="ECO:0000256" key="4">
    <source>
        <dbReference type="ARBA" id="ARBA00022723"/>
    </source>
</evidence>
<keyword evidence="6" id="KW-0560">Oxidoreductase</keyword>
<dbReference type="GO" id="GO:0004022">
    <property type="term" value="F:alcohol dehydrogenase (NAD+) activity"/>
    <property type="evidence" value="ECO:0007669"/>
    <property type="project" value="UniProtKB-EC"/>
</dbReference>
<dbReference type="PANTHER" id="PTHR42940">
    <property type="entry name" value="ALCOHOL DEHYDROGENASE 1-RELATED"/>
    <property type="match status" value="1"/>
</dbReference>
<dbReference type="Pfam" id="PF00107">
    <property type="entry name" value="ADH_zinc_N"/>
    <property type="match status" value="1"/>
</dbReference>
<dbReference type="EC" id="1.1.1.1" evidence="3"/>
<keyword evidence="5 9" id="KW-0862">Zinc</keyword>
<dbReference type="InterPro" id="IPR020843">
    <property type="entry name" value="ER"/>
</dbReference>
<evidence type="ECO:0000256" key="7">
    <source>
        <dbReference type="ARBA" id="ARBA00049164"/>
    </source>
</evidence>
<sequence length="369" mass="38549">MVGCVAQVTLSPRGAPLRSFTAFISDRSIREVESETPVPTGKEVLLRTTHSGVCHSDIHARDGHFDLGSRGKLSLASRGMGDSLVMGHEVVGEVIAVGSEVTDRAVGERVLVYPWLGCGECVQCLRDAENSCATPRSIGVQLPGGYADHVLVPHEKYTLDIDGLDPAWAATLACSGVTSYSAINKILPLPADAPVAVIGAGGVGLSAIAILAALGHKNTIALDLNPANLTLAAENGATRTLQITTDSTAESVRKELGVKPEAIIDFVNNSQTATIGFDWLTKGGTMIQVGLFGGELVVPTTLLAMKMATIRGSFVGNLVELRALVELAKSGQLPRTAVGSGVLDADGVRDTLDALENRQISGRVVLEAR</sequence>
<feature type="domain" description="Enoyl reductase (ER)" evidence="10">
    <location>
        <begin position="22"/>
        <end position="366"/>
    </location>
</feature>
<keyword evidence="12" id="KW-1185">Reference proteome</keyword>
<evidence type="ECO:0000256" key="1">
    <source>
        <dbReference type="ARBA" id="ARBA00001947"/>
    </source>
</evidence>
<evidence type="ECO:0000313" key="12">
    <source>
        <dbReference type="Proteomes" id="UP000252167"/>
    </source>
</evidence>
<evidence type="ECO:0000256" key="5">
    <source>
        <dbReference type="ARBA" id="ARBA00022833"/>
    </source>
</evidence>
<accession>A0A365YIW1</accession>
<dbReference type="InterPro" id="IPR011032">
    <property type="entry name" value="GroES-like_sf"/>
</dbReference>
<dbReference type="GO" id="GO:0005737">
    <property type="term" value="C:cytoplasm"/>
    <property type="evidence" value="ECO:0007669"/>
    <property type="project" value="TreeGrafter"/>
</dbReference>
<dbReference type="Proteomes" id="UP000252167">
    <property type="component" value="Unassembled WGS sequence"/>
</dbReference>
<evidence type="ECO:0000256" key="9">
    <source>
        <dbReference type="RuleBase" id="RU361277"/>
    </source>
</evidence>
<evidence type="ECO:0000259" key="10">
    <source>
        <dbReference type="SMART" id="SM00829"/>
    </source>
</evidence>
<dbReference type="InterPro" id="IPR036291">
    <property type="entry name" value="NAD(P)-bd_dom_sf"/>
</dbReference>
<keyword evidence="4 9" id="KW-0479">Metal-binding</keyword>
<evidence type="ECO:0000313" key="11">
    <source>
        <dbReference type="EMBL" id="RBM01964.1"/>
    </source>
</evidence>
<dbReference type="InterPro" id="IPR013149">
    <property type="entry name" value="ADH-like_C"/>
</dbReference>
<comment type="similarity">
    <text evidence="2 9">Belongs to the zinc-containing alcohol dehydrogenase family.</text>
</comment>
<evidence type="ECO:0000256" key="8">
    <source>
        <dbReference type="ARBA" id="ARBA00049243"/>
    </source>
</evidence>
<comment type="caution">
    <text evidence="11">The sequence shown here is derived from an EMBL/GenBank/DDBJ whole genome shotgun (WGS) entry which is preliminary data.</text>
</comment>
<protein>
    <recommendedName>
        <fullName evidence="3">alcohol dehydrogenase</fullName>
        <ecNumber evidence="3">1.1.1.1</ecNumber>
    </recommendedName>
</protein>
<organism evidence="11 12">
    <name type="scientific">Glutamicibacter soli</name>
    <dbReference type="NCBI Taxonomy" id="453836"/>
    <lineage>
        <taxon>Bacteria</taxon>
        <taxon>Bacillati</taxon>
        <taxon>Actinomycetota</taxon>
        <taxon>Actinomycetes</taxon>
        <taxon>Micrococcales</taxon>
        <taxon>Micrococcaceae</taxon>
        <taxon>Glutamicibacter</taxon>
    </lineage>
</organism>
<evidence type="ECO:0000256" key="3">
    <source>
        <dbReference type="ARBA" id="ARBA00013190"/>
    </source>
</evidence>
<proteinExistence type="inferred from homology"/>
<reference evidence="11 12" key="1">
    <citation type="submission" date="2018-01" db="EMBL/GenBank/DDBJ databases">
        <title>Glutamicibacter soli strain NHPC-3 Whole genome sequence and assembly.</title>
        <authorList>
            <person name="Choudhury P."/>
            <person name="Gupta D."/>
            <person name="Sengupta K."/>
            <person name="Jawed A."/>
            <person name="Sultana N."/>
            <person name="Saha P."/>
        </authorList>
    </citation>
    <scope>NUCLEOTIDE SEQUENCE [LARGE SCALE GENOMIC DNA]</scope>
    <source>
        <strain evidence="11 12">NHPC-3</strain>
    </source>
</reference>
<dbReference type="EMBL" id="POAF01000003">
    <property type="protein sequence ID" value="RBM01964.1"/>
    <property type="molecule type" value="Genomic_DNA"/>
</dbReference>
<dbReference type="SUPFAM" id="SSF51735">
    <property type="entry name" value="NAD(P)-binding Rossmann-fold domains"/>
    <property type="match status" value="1"/>
</dbReference>